<name>A0AAV9Z613_9AGAR</name>
<proteinExistence type="predicted"/>
<dbReference type="Proteomes" id="UP001362999">
    <property type="component" value="Unassembled WGS sequence"/>
</dbReference>
<dbReference type="EMBL" id="JAWWNJ010000196">
    <property type="protein sequence ID" value="KAK6971996.1"/>
    <property type="molecule type" value="Genomic_DNA"/>
</dbReference>
<gene>
    <name evidence="1" type="ORF">R3P38DRAFT_2419542</name>
</gene>
<accession>A0AAV9Z613</accession>
<dbReference type="AlphaFoldDB" id="A0AAV9Z613"/>
<evidence type="ECO:0000313" key="2">
    <source>
        <dbReference type="Proteomes" id="UP001362999"/>
    </source>
</evidence>
<feature type="non-terminal residue" evidence="1">
    <location>
        <position position="1"/>
    </location>
</feature>
<organism evidence="1 2">
    <name type="scientific">Favolaschia claudopus</name>
    <dbReference type="NCBI Taxonomy" id="2862362"/>
    <lineage>
        <taxon>Eukaryota</taxon>
        <taxon>Fungi</taxon>
        <taxon>Dikarya</taxon>
        <taxon>Basidiomycota</taxon>
        <taxon>Agaricomycotina</taxon>
        <taxon>Agaricomycetes</taxon>
        <taxon>Agaricomycetidae</taxon>
        <taxon>Agaricales</taxon>
        <taxon>Marasmiineae</taxon>
        <taxon>Mycenaceae</taxon>
        <taxon>Favolaschia</taxon>
    </lineage>
</organism>
<keyword evidence="2" id="KW-1185">Reference proteome</keyword>
<protein>
    <submittedName>
        <fullName evidence="1">Uncharacterized protein</fullName>
    </submittedName>
</protein>
<reference evidence="1 2" key="1">
    <citation type="journal article" date="2024" name="J Genomics">
        <title>Draft genome sequencing and assembly of Favolaschia claudopus CIRM-BRFM 2984 isolated from oak limbs.</title>
        <authorList>
            <person name="Navarro D."/>
            <person name="Drula E."/>
            <person name="Chaduli D."/>
            <person name="Cazenave R."/>
            <person name="Ahrendt S."/>
            <person name="Wang J."/>
            <person name="Lipzen A."/>
            <person name="Daum C."/>
            <person name="Barry K."/>
            <person name="Grigoriev I.V."/>
            <person name="Favel A."/>
            <person name="Rosso M.N."/>
            <person name="Martin F."/>
        </authorList>
    </citation>
    <scope>NUCLEOTIDE SEQUENCE [LARGE SCALE GENOMIC DNA]</scope>
    <source>
        <strain evidence="1 2">CIRM-BRFM 2984</strain>
    </source>
</reference>
<comment type="caution">
    <text evidence="1">The sequence shown here is derived from an EMBL/GenBank/DDBJ whole genome shotgun (WGS) entry which is preliminary data.</text>
</comment>
<evidence type="ECO:0000313" key="1">
    <source>
        <dbReference type="EMBL" id="KAK6971996.1"/>
    </source>
</evidence>
<feature type="non-terminal residue" evidence="1">
    <location>
        <position position="86"/>
    </location>
</feature>
<sequence length="86" mass="9276">KVNAFRELVDIISSNEVPGLPRLLSTAKKEGWGVEKVCSKASLAVEGKYHPRNYTALEMDLAILVYELGGGSALYALNKSPISLPS</sequence>